<dbReference type="PANTHER" id="PTHR40465:SF1">
    <property type="entry name" value="DUF6534 DOMAIN-CONTAINING PROTEIN"/>
    <property type="match status" value="1"/>
</dbReference>
<dbReference type="Pfam" id="PF20152">
    <property type="entry name" value="DUF6534"/>
    <property type="match status" value="1"/>
</dbReference>
<proteinExistence type="predicted"/>
<sequence length="231" mass="25807">MAEESGMVLNHYIECYCTITTVALNVQWFYAYRLYILSKRLWIGTLVALLSLGQFASGIIGALCGSGLRTLVLKLLDGGVCLNGFDHVWGPLNVTCDVTITICMATLLFKRRRETVKKTTYTRVNRIIQLIIEIGLATSITVIIYTTVYNLSYEWFVVPGLAMAKVYSNSMLALLNNRATITNGRDAQGSADDTYELRLGALQSRSIEDLRRRAGSRPQASAMVRAHHLFR</sequence>
<keyword evidence="4" id="KW-1185">Reference proteome</keyword>
<reference evidence="3 4" key="1">
    <citation type="journal article" date="2020" name="ISME J.">
        <title>Uncovering the hidden diversity of litter-decomposition mechanisms in mushroom-forming fungi.</title>
        <authorList>
            <person name="Floudas D."/>
            <person name="Bentzer J."/>
            <person name="Ahren D."/>
            <person name="Johansson T."/>
            <person name="Persson P."/>
            <person name="Tunlid A."/>
        </authorList>
    </citation>
    <scope>NUCLEOTIDE SEQUENCE [LARGE SCALE GENOMIC DNA]</scope>
    <source>
        <strain evidence="3 4">CBS 146.42</strain>
    </source>
</reference>
<feature type="transmembrane region" description="Helical" evidence="1">
    <location>
        <begin position="155"/>
        <end position="175"/>
    </location>
</feature>
<keyword evidence="1" id="KW-1133">Transmembrane helix</keyword>
<feature type="transmembrane region" description="Helical" evidence="1">
    <location>
        <begin position="88"/>
        <end position="109"/>
    </location>
</feature>
<evidence type="ECO:0000259" key="2">
    <source>
        <dbReference type="Pfam" id="PF20152"/>
    </source>
</evidence>
<feature type="domain" description="DUF6534" evidence="2">
    <location>
        <begin position="94"/>
        <end position="179"/>
    </location>
</feature>
<gene>
    <name evidence="3" type="ORF">D9756_000962</name>
</gene>
<protein>
    <recommendedName>
        <fullName evidence="2">DUF6534 domain-containing protein</fullName>
    </recommendedName>
</protein>
<accession>A0A8H5GFN8</accession>
<keyword evidence="1" id="KW-0472">Membrane</keyword>
<feature type="transmembrane region" description="Helical" evidence="1">
    <location>
        <begin position="41"/>
        <end position="68"/>
    </location>
</feature>
<comment type="caution">
    <text evidence="3">The sequence shown here is derived from an EMBL/GenBank/DDBJ whole genome shotgun (WGS) entry which is preliminary data.</text>
</comment>
<dbReference type="Proteomes" id="UP000559027">
    <property type="component" value="Unassembled WGS sequence"/>
</dbReference>
<evidence type="ECO:0000256" key="1">
    <source>
        <dbReference type="SAM" id="Phobius"/>
    </source>
</evidence>
<evidence type="ECO:0000313" key="3">
    <source>
        <dbReference type="EMBL" id="KAF5364127.1"/>
    </source>
</evidence>
<dbReference type="EMBL" id="JAACJO010000001">
    <property type="protein sequence ID" value="KAF5364127.1"/>
    <property type="molecule type" value="Genomic_DNA"/>
</dbReference>
<feature type="transmembrane region" description="Helical" evidence="1">
    <location>
        <begin position="130"/>
        <end position="149"/>
    </location>
</feature>
<organism evidence="3 4">
    <name type="scientific">Leucocoprinus leucothites</name>
    <dbReference type="NCBI Taxonomy" id="201217"/>
    <lineage>
        <taxon>Eukaryota</taxon>
        <taxon>Fungi</taxon>
        <taxon>Dikarya</taxon>
        <taxon>Basidiomycota</taxon>
        <taxon>Agaricomycotina</taxon>
        <taxon>Agaricomycetes</taxon>
        <taxon>Agaricomycetidae</taxon>
        <taxon>Agaricales</taxon>
        <taxon>Agaricineae</taxon>
        <taxon>Agaricaceae</taxon>
        <taxon>Leucocoprinus</taxon>
    </lineage>
</organism>
<dbReference type="PANTHER" id="PTHR40465">
    <property type="entry name" value="CHROMOSOME 1, WHOLE GENOME SHOTGUN SEQUENCE"/>
    <property type="match status" value="1"/>
</dbReference>
<keyword evidence="1" id="KW-0812">Transmembrane</keyword>
<evidence type="ECO:0000313" key="4">
    <source>
        <dbReference type="Proteomes" id="UP000559027"/>
    </source>
</evidence>
<dbReference type="InterPro" id="IPR045339">
    <property type="entry name" value="DUF6534"/>
</dbReference>
<dbReference type="OrthoDB" id="3070057at2759"/>
<dbReference type="AlphaFoldDB" id="A0A8H5GFN8"/>
<name>A0A8H5GFN8_9AGAR</name>